<organism evidence="2 3">
    <name type="scientific">Adineta steineri</name>
    <dbReference type="NCBI Taxonomy" id="433720"/>
    <lineage>
        <taxon>Eukaryota</taxon>
        <taxon>Metazoa</taxon>
        <taxon>Spiralia</taxon>
        <taxon>Gnathifera</taxon>
        <taxon>Rotifera</taxon>
        <taxon>Eurotatoria</taxon>
        <taxon>Bdelloidea</taxon>
        <taxon>Adinetida</taxon>
        <taxon>Adinetidae</taxon>
        <taxon>Adineta</taxon>
    </lineage>
</organism>
<dbReference type="Proteomes" id="UP000663844">
    <property type="component" value="Unassembled WGS sequence"/>
</dbReference>
<keyword evidence="1" id="KW-1133">Transmembrane helix</keyword>
<name>A0A820P410_9BILA</name>
<keyword evidence="1" id="KW-0472">Membrane</keyword>
<feature type="transmembrane region" description="Helical" evidence="1">
    <location>
        <begin position="111"/>
        <end position="129"/>
    </location>
</feature>
<feature type="non-terminal residue" evidence="2">
    <location>
        <position position="138"/>
    </location>
</feature>
<evidence type="ECO:0008006" key="4">
    <source>
        <dbReference type="Google" id="ProtNLM"/>
    </source>
</evidence>
<proteinExistence type="predicted"/>
<protein>
    <recommendedName>
        <fullName evidence="4">Ion transport domain-containing protein</fullName>
    </recommendedName>
</protein>
<dbReference type="PANTHER" id="PTHR13800">
    <property type="entry name" value="TRANSIENT RECEPTOR POTENTIAL CATION CHANNEL, SUBFAMILY M, MEMBER 6"/>
    <property type="match status" value="1"/>
</dbReference>
<dbReference type="GO" id="GO:0005886">
    <property type="term" value="C:plasma membrane"/>
    <property type="evidence" value="ECO:0007669"/>
    <property type="project" value="TreeGrafter"/>
</dbReference>
<feature type="transmembrane region" description="Helical" evidence="1">
    <location>
        <begin position="57"/>
        <end position="78"/>
    </location>
</feature>
<keyword evidence="1" id="KW-0812">Transmembrane</keyword>
<dbReference type="PANTHER" id="PTHR13800:SF12">
    <property type="entry name" value="TRANSIENT RECEPTOR POTENTIAL CATION CHANNEL SUBFAMILY M MEMBER-LIKE 2"/>
    <property type="match status" value="1"/>
</dbReference>
<accession>A0A820P410</accession>
<dbReference type="AlphaFoldDB" id="A0A820P410"/>
<reference evidence="2" key="1">
    <citation type="submission" date="2021-02" db="EMBL/GenBank/DDBJ databases">
        <authorList>
            <person name="Nowell W R."/>
        </authorList>
    </citation>
    <scope>NUCLEOTIDE SEQUENCE</scope>
</reference>
<evidence type="ECO:0000313" key="2">
    <source>
        <dbReference type="EMBL" id="CAF4400661.1"/>
    </source>
</evidence>
<dbReference type="GO" id="GO:0099604">
    <property type="term" value="F:ligand-gated calcium channel activity"/>
    <property type="evidence" value="ECO:0007669"/>
    <property type="project" value="TreeGrafter"/>
</dbReference>
<feature type="non-terminal residue" evidence="2">
    <location>
        <position position="1"/>
    </location>
</feature>
<evidence type="ECO:0000313" key="3">
    <source>
        <dbReference type="Proteomes" id="UP000663844"/>
    </source>
</evidence>
<sequence length="138" mass="16060">ALILYQQIPFTGSDIFRSIFYEPYWFIYGDVSDKDLLDQIISNGTQSLVAEATATHVLLAFHMLFINILILNLLIAVFTDTIDKVKENTEFYWRSQRYSFIREYFEQPPCAYPPLIIFSHIALLIHYIYSKSCDKGTG</sequence>
<dbReference type="EMBL" id="CAJOAZ010026384">
    <property type="protein sequence ID" value="CAF4400661.1"/>
    <property type="molecule type" value="Genomic_DNA"/>
</dbReference>
<gene>
    <name evidence="2" type="ORF">OXD698_LOCUS51434</name>
</gene>
<evidence type="ECO:0000256" key="1">
    <source>
        <dbReference type="SAM" id="Phobius"/>
    </source>
</evidence>
<comment type="caution">
    <text evidence="2">The sequence shown here is derived from an EMBL/GenBank/DDBJ whole genome shotgun (WGS) entry which is preliminary data.</text>
</comment>
<dbReference type="InterPro" id="IPR050927">
    <property type="entry name" value="TRPM"/>
</dbReference>